<keyword evidence="1" id="KW-0472">Membrane</keyword>
<sequence length="327" mass="36913">MSFMLENPTCVVTVTYGERVYLLAEVVKAALRCGACRAVVVDNGTPATSKTALAALRRELGADVLHIVTLADNEGSAGGFHAGLAYAAGLRDMRFLWVLDDDTVPEASALTILLDKWRQLGADESNAMMSMRVDKNQYRKVLARKTLHWVEPNAFFDFNLAHLWNGGKRRARVEQGCIQLGVAAYGGLWFARSWLDRIALPPRHYHLYFDDYAFSAQIPASGGHIWLSPKSQLHDIDLSWRSNKDVIHPWLDPATEERRVFCSIRNRIWLEKPLSRSRLLYGTNMVLYFLVKVILPNLLAMLLRLHSAPAFVRRLRLISRAIRAGLS</sequence>
<organism evidence="3 4">
    <name type="scientific">Acetobacter conturbans</name>
    <dbReference type="NCBI Taxonomy" id="1737472"/>
    <lineage>
        <taxon>Bacteria</taxon>
        <taxon>Pseudomonadati</taxon>
        <taxon>Pseudomonadota</taxon>
        <taxon>Alphaproteobacteria</taxon>
        <taxon>Acetobacterales</taxon>
        <taxon>Acetobacteraceae</taxon>
        <taxon>Acetobacter</taxon>
    </lineage>
</organism>
<evidence type="ECO:0000313" key="4">
    <source>
        <dbReference type="Proteomes" id="UP000631653"/>
    </source>
</evidence>
<feature type="domain" description="Glycosyltransferase 2-like" evidence="2">
    <location>
        <begin position="10"/>
        <end position="123"/>
    </location>
</feature>
<dbReference type="SUPFAM" id="SSF53448">
    <property type="entry name" value="Nucleotide-diphospho-sugar transferases"/>
    <property type="match status" value="1"/>
</dbReference>
<keyword evidence="1" id="KW-0812">Transmembrane</keyword>
<gene>
    <name evidence="3" type="ORF">GOB81_13270</name>
</gene>
<accession>A0ABX0K364</accession>
<dbReference type="Pfam" id="PF00535">
    <property type="entry name" value="Glycos_transf_2"/>
    <property type="match status" value="1"/>
</dbReference>
<keyword evidence="1" id="KW-1133">Transmembrane helix</keyword>
<dbReference type="Proteomes" id="UP000631653">
    <property type="component" value="Unassembled WGS sequence"/>
</dbReference>
<dbReference type="Gene3D" id="3.90.550.10">
    <property type="entry name" value="Spore Coat Polysaccharide Biosynthesis Protein SpsA, Chain A"/>
    <property type="match status" value="1"/>
</dbReference>
<proteinExistence type="predicted"/>
<evidence type="ECO:0000313" key="3">
    <source>
        <dbReference type="EMBL" id="NHN89584.1"/>
    </source>
</evidence>
<dbReference type="InterPro" id="IPR001173">
    <property type="entry name" value="Glyco_trans_2-like"/>
</dbReference>
<dbReference type="EMBL" id="WOSY01000014">
    <property type="protein sequence ID" value="NHN89584.1"/>
    <property type="molecule type" value="Genomic_DNA"/>
</dbReference>
<protein>
    <submittedName>
        <fullName evidence="3">Glycosyltransferase</fullName>
    </submittedName>
</protein>
<comment type="caution">
    <text evidence="3">The sequence shown here is derived from an EMBL/GenBank/DDBJ whole genome shotgun (WGS) entry which is preliminary data.</text>
</comment>
<evidence type="ECO:0000256" key="1">
    <source>
        <dbReference type="SAM" id="Phobius"/>
    </source>
</evidence>
<evidence type="ECO:0000259" key="2">
    <source>
        <dbReference type="Pfam" id="PF00535"/>
    </source>
</evidence>
<name>A0ABX0K364_9PROT</name>
<dbReference type="InterPro" id="IPR029044">
    <property type="entry name" value="Nucleotide-diphossugar_trans"/>
</dbReference>
<dbReference type="RefSeq" id="WP_173570915.1">
    <property type="nucleotide sequence ID" value="NZ_WOSY01000014.1"/>
</dbReference>
<reference evidence="3 4" key="1">
    <citation type="journal article" date="2020" name="Int. J. Syst. Evol. Microbiol.">
        <title>Novel acetic acid bacteria from cider fermentations: Acetobacter conturbans sp. nov. and Acetobacter fallax sp. nov.</title>
        <authorList>
            <person name="Sombolestani A.S."/>
            <person name="Cleenwerck I."/>
            <person name="Cnockaert M."/>
            <person name="Borremans W."/>
            <person name="Wieme A.D."/>
            <person name="De Vuyst L."/>
            <person name="Vandamme P."/>
        </authorList>
    </citation>
    <scope>NUCLEOTIDE SEQUENCE [LARGE SCALE GENOMIC DNA]</scope>
    <source>
        <strain evidence="3 4">LMG 1627</strain>
    </source>
</reference>
<keyword evidence="4" id="KW-1185">Reference proteome</keyword>
<feature type="transmembrane region" description="Helical" evidence="1">
    <location>
        <begin position="285"/>
        <end position="305"/>
    </location>
</feature>